<dbReference type="RefSeq" id="WP_250754408.1">
    <property type="nucleotide sequence ID" value="NZ_CP098401.1"/>
</dbReference>
<evidence type="ECO:0000313" key="3">
    <source>
        <dbReference type="EMBL" id="URW76743.1"/>
    </source>
</evidence>
<name>A0ABY4TWM3_9SPHN</name>
<evidence type="ECO:0000313" key="4">
    <source>
        <dbReference type="Proteomes" id="UP001055580"/>
    </source>
</evidence>
<evidence type="ECO:0000256" key="2">
    <source>
        <dbReference type="SAM" id="Phobius"/>
    </source>
</evidence>
<organism evidence="3 4">
    <name type="scientific">Sphingomonas donggukensis</name>
    <dbReference type="NCBI Taxonomy" id="2949093"/>
    <lineage>
        <taxon>Bacteria</taxon>
        <taxon>Pseudomonadati</taxon>
        <taxon>Pseudomonadota</taxon>
        <taxon>Alphaproteobacteria</taxon>
        <taxon>Sphingomonadales</taxon>
        <taxon>Sphingomonadaceae</taxon>
        <taxon>Sphingomonas</taxon>
    </lineage>
</organism>
<dbReference type="EMBL" id="CP098401">
    <property type="protein sequence ID" value="URW76743.1"/>
    <property type="molecule type" value="Genomic_DNA"/>
</dbReference>
<dbReference type="Proteomes" id="UP001055580">
    <property type="component" value="Chromosome"/>
</dbReference>
<proteinExistence type="predicted"/>
<evidence type="ECO:0000256" key="1">
    <source>
        <dbReference type="SAM" id="Coils"/>
    </source>
</evidence>
<keyword evidence="1" id="KW-0175">Coiled coil</keyword>
<protein>
    <submittedName>
        <fullName evidence="3">Uncharacterized protein</fullName>
    </submittedName>
</protein>
<gene>
    <name evidence="3" type="ORF">M9980_05935</name>
</gene>
<feature type="transmembrane region" description="Helical" evidence="2">
    <location>
        <begin position="6"/>
        <end position="23"/>
    </location>
</feature>
<sequence length="91" mass="10335">MSGGQWMVVMIVLIASFSGIIKAKMGIGRRRDRRDYGVADDAAATAENYRLKSEISNLKERIQVLERVVTDTEGSVRLDREIEKLRDARHD</sequence>
<keyword evidence="2" id="KW-0812">Transmembrane</keyword>
<keyword evidence="2" id="KW-0472">Membrane</keyword>
<keyword evidence="4" id="KW-1185">Reference proteome</keyword>
<accession>A0ABY4TWM3</accession>
<keyword evidence="2" id="KW-1133">Transmembrane helix</keyword>
<reference evidence="3" key="1">
    <citation type="submission" date="2022-05" db="EMBL/GenBank/DDBJ databases">
        <title>Sphingomonas sp. strain RMG20 Genome sequencing and assembly.</title>
        <authorList>
            <person name="Kim I."/>
        </authorList>
    </citation>
    <scope>NUCLEOTIDE SEQUENCE</scope>
    <source>
        <strain evidence="3">RMG20</strain>
    </source>
</reference>
<feature type="coiled-coil region" evidence="1">
    <location>
        <begin position="48"/>
        <end position="75"/>
    </location>
</feature>